<dbReference type="RefSeq" id="WP_191911124.1">
    <property type="nucleotide sequence ID" value="NZ_JABUXR010000005.1"/>
</dbReference>
<name>A0ABR8ZJ70_9LACO</name>
<reference evidence="2 3" key="1">
    <citation type="submission" date="2020-06" db="EMBL/GenBank/DDBJ databases">
        <title>Limosilactobacillus sp. nov.</title>
        <authorList>
            <person name="Ksiezarek M."/>
            <person name="Goncalves Ribeiro T."/>
            <person name="Rocha J."/>
            <person name="Grosso F."/>
            <person name="Peixe L."/>
        </authorList>
    </citation>
    <scope>NUCLEOTIDE SEQUENCE [LARGE SCALE GENOMIC DNA]</scope>
    <source>
        <strain evidence="3">c9Ua_26_M</strain>
    </source>
</reference>
<dbReference type="Gene3D" id="1.10.357.10">
    <property type="entry name" value="Tetracycline Repressor, domain 2"/>
    <property type="match status" value="1"/>
</dbReference>
<accession>A0ABR8ZJ70</accession>
<feature type="compositionally biased region" description="Polar residues" evidence="1">
    <location>
        <begin position="523"/>
        <end position="537"/>
    </location>
</feature>
<feature type="compositionally biased region" description="Polar residues" evidence="1">
    <location>
        <begin position="133"/>
        <end position="152"/>
    </location>
</feature>
<gene>
    <name evidence="2" type="ORF">HUK45_03565</name>
</gene>
<proteinExistence type="predicted"/>
<evidence type="ECO:0000313" key="3">
    <source>
        <dbReference type="Proteomes" id="UP000645007"/>
    </source>
</evidence>
<dbReference type="EMBL" id="JABUXR010000005">
    <property type="protein sequence ID" value="MBD8085338.1"/>
    <property type="molecule type" value="Genomic_DNA"/>
</dbReference>
<protein>
    <submittedName>
        <fullName evidence="2">Uncharacterized protein</fullName>
    </submittedName>
</protein>
<evidence type="ECO:0000313" key="2">
    <source>
        <dbReference type="EMBL" id="MBD8085338.1"/>
    </source>
</evidence>
<organism evidence="2 3">
    <name type="scientific">Limosilactobacillus urinaemulieris</name>
    <dbReference type="NCBI Taxonomy" id="2742600"/>
    <lineage>
        <taxon>Bacteria</taxon>
        <taxon>Bacillati</taxon>
        <taxon>Bacillota</taxon>
        <taxon>Bacilli</taxon>
        <taxon>Lactobacillales</taxon>
        <taxon>Lactobacillaceae</taxon>
        <taxon>Limosilactobacillus</taxon>
    </lineage>
</organism>
<feature type="region of interest" description="Disordered" evidence="1">
    <location>
        <begin position="523"/>
        <end position="542"/>
    </location>
</feature>
<sequence>MDIRTITTKRRIQEGLFNLLKVREFTKCNVNEIVEYAEISKRTFYPQFNHGTTLEIPMPDHFVLNTDATNNAITNLRKSYNASVTQDGNVVKINLPQLSNEQLKNLKIRYSSSLDFEIIGQFKMDVPKGDTPLASNVNPKVTQETENNDSVSDTVNPVSVIILGQDHGLDKVPAGDIFSGNIGPDAYEYDQNGDLDTQKPVTAIENKTNHDLNKYINITNNSPYDLTDVQATIDVPDGMDISGLSVNDTKHSFSYTFTLDDGSKQTGTFNAGSSSTLLSATAGKKIKNVQLVFDKLIAFDSVNNFGLNGVWAKNYQDDSEVKAGNNLHTELHLTASGIASPGEPATFTQNQKIVEKIPVKPEIHNNQISASGSQTNKQPGTKNAGSIYSYASDFLNDPEKLTYYVVLPTNAVFNSADLPKNAKVSELRINGRNVVKIVGDFSRKDPSTQWRINLDNSNLITHNNLSSNYQVYVVLPDGERNNGYSALTNPDKLPFVENSTNAYQLAWGDWSVIAATGVYPKTQAQGNQNKDLTMQGQSDDKGSSEMVISNVLVNSESKAEHDAVIIAHVPGTDDKKSEFDFKLKDGNSAKVKNITTNQTVSQGVRIYYSTENLDLTQLNSDDSDLMAHFVSADQIDDWSNVKTVMATIDEIPGDTVYGLNLDGYDPNFVHDNNKTVYASSVVWTDLLKPIVIATGSKDSASVTITGQSTVNFKLHFNDNSQADIAIPELSHTYQDGKDTMQKTDFIKATKNSDFDDSVKNKNYALIPKAVIDAIPDGYVLDVESGANIENSNTKYPDNRANNPAEFGKTVMYDFDGDTVVYNLVKAETFTKKIIVKRIVKFEDIDNPGVPLEPDDNKELDPVEISGTYNPLTGKVLTVNDLSNSSDKLTLMKYKFPNVLDDLIYQNANIGTGQLDQNNWATLEVPGLILAAYVKNTLNSNNISSDTPGELYDIVGNNDVKKVADGKVAENTFEFVQTIVIKYGLNHANLVLIGQGLGKPNQILDSSSGKNSDTDIKFKLTDADLKRDGYNYKIYYSNQQNLMALSQSYESTEGEVVHSLSQSSLLSHVNDGTLSAYDTLADALRANGKYDSVTDGNIPAEYSQNFFVVYTPIQERKQEFYILSDNDPYRRDPVTKKFALPETTEDADKSGTDYFKIQGETGNAVLPTKTNGSGTYNALYNNGSTVNYSVGQYDYDENGNPIKHTPSVPQDDSNSYLSQLPVYQRTGYRIDKASYAYTDSQGKKHELTFIAELTKNYDSSQGLSGFYYSSDSILLPILNYLVSGPSQYGGDNKLYLTPEGYTAETTPYKVKITGDENWKVSTDESGRQYISIPADQTWVFDNTEYDAKKMQDPSPQILNLHYAPLPLPEDGSGAKVQIHYVDVTGVDHLNPEDANISYKLDPATSKYGFYMGQELETDAQGNPPSVFNLANVDQTFDNTNKDNDIISKLAKEGYVVVQRDKQTRGKHQFDVLDSDQGNGSYDGNDAGMRYAGYLYATLNYYVFLKKQAQYPANYQVLVEDENGTVEKEPLVKTTKLGIGG</sequence>
<evidence type="ECO:0000256" key="1">
    <source>
        <dbReference type="SAM" id="MobiDB-lite"/>
    </source>
</evidence>
<keyword evidence="3" id="KW-1185">Reference proteome</keyword>
<feature type="region of interest" description="Disordered" evidence="1">
    <location>
        <begin position="130"/>
        <end position="152"/>
    </location>
</feature>
<dbReference type="Proteomes" id="UP000645007">
    <property type="component" value="Unassembled WGS sequence"/>
</dbReference>
<dbReference type="InterPro" id="IPR009057">
    <property type="entry name" value="Homeodomain-like_sf"/>
</dbReference>
<comment type="caution">
    <text evidence="2">The sequence shown here is derived from an EMBL/GenBank/DDBJ whole genome shotgun (WGS) entry which is preliminary data.</text>
</comment>
<dbReference type="SUPFAM" id="SSF46689">
    <property type="entry name" value="Homeodomain-like"/>
    <property type="match status" value="1"/>
</dbReference>